<proteinExistence type="predicted"/>
<dbReference type="Proteomes" id="UP000190235">
    <property type="component" value="Chromosome I"/>
</dbReference>
<organism evidence="1 2">
    <name type="scientific">Salegentibacter salegens</name>
    <dbReference type="NCBI Taxonomy" id="143223"/>
    <lineage>
        <taxon>Bacteria</taxon>
        <taxon>Pseudomonadati</taxon>
        <taxon>Bacteroidota</taxon>
        <taxon>Flavobacteriia</taxon>
        <taxon>Flavobacteriales</taxon>
        <taxon>Flavobacteriaceae</taxon>
        <taxon>Salegentibacter</taxon>
    </lineage>
</organism>
<keyword evidence="2" id="KW-1185">Reference proteome</keyword>
<dbReference type="RefSeq" id="WP_079734909.1">
    <property type="nucleotide sequence ID" value="NZ_LT670848.1"/>
</dbReference>
<dbReference type="STRING" id="143223.SAMN05878281_1779"/>
<gene>
    <name evidence="1" type="ORF">SAMN05878281_1779</name>
</gene>
<dbReference type="OrthoDB" id="9770030at2"/>
<sequence length="111" mass="13108">MKKEKYHWSKEELRAYILLLSAKADAIVAKEELDLIKSMTTVQTFKKMYAEFRDDDEDQALEKIRDSIQDNDYSYGDILIMRKEIEEVFASDGTTLLKESNLERILDNMLY</sequence>
<evidence type="ECO:0000313" key="1">
    <source>
        <dbReference type="EMBL" id="SHM73957.1"/>
    </source>
</evidence>
<protein>
    <recommendedName>
        <fullName evidence="3">Tellurite resistance protein TerB</fullName>
    </recommendedName>
</protein>
<dbReference type="AlphaFoldDB" id="A0A1M7L760"/>
<evidence type="ECO:0000313" key="2">
    <source>
        <dbReference type="Proteomes" id="UP000190235"/>
    </source>
</evidence>
<name>A0A1M7L760_9FLAO</name>
<evidence type="ECO:0008006" key="3">
    <source>
        <dbReference type="Google" id="ProtNLM"/>
    </source>
</evidence>
<accession>A0A1M7L760</accession>
<reference evidence="2" key="1">
    <citation type="submission" date="2016-11" db="EMBL/GenBank/DDBJ databases">
        <authorList>
            <person name="Varghese N."/>
            <person name="Submissions S."/>
        </authorList>
    </citation>
    <scope>NUCLEOTIDE SEQUENCE [LARGE SCALE GENOMIC DNA]</scope>
    <source>
        <strain evidence="2">ACAM 48</strain>
    </source>
</reference>
<dbReference type="EMBL" id="LT670848">
    <property type="protein sequence ID" value="SHM73957.1"/>
    <property type="molecule type" value="Genomic_DNA"/>
</dbReference>